<reference evidence="8" key="1">
    <citation type="submission" date="2020-06" db="EMBL/GenBank/DDBJ databases">
        <authorList>
            <person name="Li T."/>
            <person name="Hu X."/>
            <person name="Zhang T."/>
            <person name="Song X."/>
            <person name="Zhang H."/>
            <person name="Dai N."/>
            <person name="Sheng W."/>
            <person name="Hou X."/>
            <person name="Wei L."/>
        </authorList>
    </citation>
    <scope>NUCLEOTIDE SEQUENCE</scope>
    <source>
        <strain evidence="8">G01</strain>
        <tissue evidence="8">Leaf</tissue>
    </source>
</reference>
<feature type="domain" description="KHA" evidence="7">
    <location>
        <begin position="97"/>
        <end position="131"/>
    </location>
</feature>
<evidence type="ECO:0000256" key="5">
    <source>
        <dbReference type="ARBA" id="ARBA00023303"/>
    </source>
</evidence>
<keyword evidence="5 8" id="KW-0407">Ion channel</keyword>
<feature type="repeat" description="ANK" evidence="6">
    <location>
        <begin position="17"/>
        <end position="49"/>
    </location>
</feature>
<evidence type="ECO:0000313" key="8">
    <source>
        <dbReference type="EMBL" id="KAL0365042.1"/>
    </source>
</evidence>
<dbReference type="Gene3D" id="1.25.40.20">
    <property type="entry name" value="Ankyrin repeat-containing domain"/>
    <property type="match status" value="1"/>
</dbReference>
<keyword evidence="2" id="KW-0631">Potassium channel</keyword>
<dbReference type="GO" id="GO:0005249">
    <property type="term" value="F:voltage-gated potassium channel activity"/>
    <property type="evidence" value="ECO:0007669"/>
    <property type="project" value="InterPro"/>
</dbReference>
<dbReference type="SMART" id="SM00248">
    <property type="entry name" value="ANK"/>
    <property type="match status" value="1"/>
</dbReference>
<keyword evidence="4" id="KW-0630">Potassium</keyword>
<dbReference type="PROSITE" id="PS50297">
    <property type="entry name" value="ANK_REP_REGION"/>
    <property type="match status" value="1"/>
</dbReference>
<dbReference type="GO" id="GO:0034702">
    <property type="term" value="C:monoatomic ion channel complex"/>
    <property type="evidence" value="ECO:0007669"/>
    <property type="project" value="UniProtKB-KW"/>
</dbReference>
<evidence type="ECO:0000256" key="4">
    <source>
        <dbReference type="ARBA" id="ARBA00022958"/>
    </source>
</evidence>
<organism evidence="8">
    <name type="scientific">Sesamum angustifolium</name>
    <dbReference type="NCBI Taxonomy" id="2727405"/>
    <lineage>
        <taxon>Eukaryota</taxon>
        <taxon>Viridiplantae</taxon>
        <taxon>Streptophyta</taxon>
        <taxon>Embryophyta</taxon>
        <taxon>Tracheophyta</taxon>
        <taxon>Spermatophyta</taxon>
        <taxon>Magnoliopsida</taxon>
        <taxon>eudicotyledons</taxon>
        <taxon>Gunneridae</taxon>
        <taxon>Pentapetalae</taxon>
        <taxon>asterids</taxon>
        <taxon>lamiids</taxon>
        <taxon>Lamiales</taxon>
        <taxon>Pedaliaceae</taxon>
        <taxon>Sesamum</taxon>
    </lineage>
</organism>
<evidence type="ECO:0000256" key="6">
    <source>
        <dbReference type="PROSITE-ProRule" id="PRU00023"/>
    </source>
</evidence>
<evidence type="ECO:0000259" key="7">
    <source>
        <dbReference type="Pfam" id="PF11834"/>
    </source>
</evidence>
<evidence type="ECO:0000256" key="1">
    <source>
        <dbReference type="ARBA" id="ARBA00022538"/>
    </source>
</evidence>
<dbReference type="Pfam" id="PF11834">
    <property type="entry name" value="KHA"/>
    <property type="match status" value="1"/>
</dbReference>
<dbReference type="EMBL" id="JACGWK010000003">
    <property type="protein sequence ID" value="KAL0365042.1"/>
    <property type="molecule type" value="Genomic_DNA"/>
</dbReference>
<accession>A0AAW2QB54</accession>
<evidence type="ECO:0000256" key="2">
    <source>
        <dbReference type="ARBA" id="ARBA00022826"/>
    </source>
</evidence>
<dbReference type="InterPro" id="IPR036770">
    <property type="entry name" value="Ankyrin_rpt-contain_sf"/>
</dbReference>
<keyword evidence="3" id="KW-0851">Voltage-gated channel</keyword>
<dbReference type="PANTHER" id="PTHR45743">
    <property type="entry name" value="POTASSIUM CHANNEL AKT1"/>
    <property type="match status" value="1"/>
</dbReference>
<keyword evidence="1" id="KW-0633">Potassium transport</keyword>
<dbReference type="PANTHER" id="PTHR45743:SF21">
    <property type="entry name" value="POTASSIUM CHANNEL AKT2_3"/>
    <property type="match status" value="1"/>
</dbReference>
<reference evidence="8" key="2">
    <citation type="journal article" date="2024" name="Plant">
        <title>Genomic evolution and insights into agronomic trait innovations of Sesamum species.</title>
        <authorList>
            <person name="Miao H."/>
            <person name="Wang L."/>
            <person name="Qu L."/>
            <person name="Liu H."/>
            <person name="Sun Y."/>
            <person name="Le M."/>
            <person name="Wang Q."/>
            <person name="Wei S."/>
            <person name="Zheng Y."/>
            <person name="Lin W."/>
            <person name="Duan Y."/>
            <person name="Cao H."/>
            <person name="Xiong S."/>
            <person name="Wang X."/>
            <person name="Wei L."/>
            <person name="Li C."/>
            <person name="Ma Q."/>
            <person name="Ju M."/>
            <person name="Zhao R."/>
            <person name="Li G."/>
            <person name="Mu C."/>
            <person name="Tian Q."/>
            <person name="Mei H."/>
            <person name="Zhang T."/>
            <person name="Gao T."/>
            <person name="Zhang H."/>
        </authorList>
    </citation>
    <scope>NUCLEOTIDE SEQUENCE</scope>
    <source>
        <strain evidence="8">G01</strain>
    </source>
</reference>
<sequence>MKELLKHGLYVDSTDRHGLTAIQVATDENHMDMVKFLLMNGSEVNEIVRNKISSVNLNEMLQKREVGHRIAMPDTLNENALGVNGNGQQSNESKEQGQKFGFDATNALLTNEEGAEIDSIEVIRDNDKLFIIENPDSIM</sequence>
<evidence type="ECO:0000256" key="3">
    <source>
        <dbReference type="ARBA" id="ARBA00022882"/>
    </source>
</evidence>
<dbReference type="InterPro" id="IPR021789">
    <property type="entry name" value="KHA_dom"/>
</dbReference>
<name>A0AAW2QB54_9LAMI</name>
<dbReference type="InterPro" id="IPR002110">
    <property type="entry name" value="Ankyrin_rpt"/>
</dbReference>
<dbReference type="PROSITE" id="PS50088">
    <property type="entry name" value="ANK_REPEAT"/>
    <property type="match status" value="1"/>
</dbReference>
<dbReference type="InterPro" id="IPR045319">
    <property type="entry name" value="KAT/AKT"/>
</dbReference>
<dbReference type="AlphaFoldDB" id="A0AAW2QB54"/>
<dbReference type="SUPFAM" id="SSF48403">
    <property type="entry name" value="Ankyrin repeat"/>
    <property type="match status" value="1"/>
</dbReference>
<keyword evidence="6" id="KW-0040">ANK repeat</keyword>
<gene>
    <name evidence="8" type="ORF">Sangu_0601800</name>
</gene>
<keyword evidence="3" id="KW-0406">Ion transport</keyword>
<proteinExistence type="predicted"/>
<dbReference type="Pfam" id="PF00023">
    <property type="entry name" value="Ank"/>
    <property type="match status" value="1"/>
</dbReference>
<comment type="caution">
    <text evidence="8">The sequence shown here is derived from an EMBL/GenBank/DDBJ whole genome shotgun (WGS) entry which is preliminary data.</text>
</comment>
<keyword evidence="3" id="KW-0813">Transport</keyword>
<protein>
    <submittedName>
        <fullName evidence="8">Potassium channel AKT2/3</fullName>
    </submittedName>
</protein>